<protein>
    <submittedName>
        <fullName evidence="2">Uncharacterized protein</fullName>
    </submittedName>
</protein>
<dbReference type="AlphaFoldDB" id="A0A0L0FA90"/>
<dbReference type="EMBL" id="KQ245601">
    <property type="protein sequence ID" value="KNC73451.1"/>
    <property type="molecule type" value="Genomic_DNA"/>
</dbReference>
<sequence length="135" mass="15451">MFMNEGDEDWIAWTRVRMAKLELDAKAERCSSAKLFAQKCTVADGLFNDGLEIWWPILQGLRHTGDAELSKYVMLTYARDDDNEIDVDFVNRQLTEMYGPPPPVSDRKTQWEAVSSDETVSKRSVHIPPKKVSNT</sequence>
<evidence type="ECO:0000313" key="3">
    <source>
        <dbReference type="Proteomes" id="UP000054560"/>
    </source>
</evidence>
<reference evidence="2 3" key="1">
    <citation type="submission" date="2011-02" db="EMBL/GenBank/DDBJ databases">
        <title>The Genome Sequence of Sphaeroforma arctica JP610.</title>
        <authorList>
            <consortium name="The Broad Institute Genome Sequencing Platform"/>
            <person name="Russ C."/>
            <person name="Cuomo C."/>
            <person name="Young S.K."/>
            <person name="Zeng Q."/>
            <person name="Gargeya S."/>
            <person name="Alvarado L."/>
            <person name="Berlin A."/>
            <person name="Chapman S.B."/>
            <person name="Chen Z."/>
            <person name="Freedman E."/>
            <person name="Gellesch M."/>
            <person name="Goldberg J."/>
            <person name="Griggs A."/>
            <person name="Gujja S."/>
            <person name="Heilman E."/>
            <person name="Heiman D."/>
            <person name="Howarth C."/>
            <person name="Mehta T."/>
            <person name="Neiman D."/>
            <person name="Pearson M."/>
            <person name="Roberts A."/>
            <person name="Saif S."/>
            <person name="Shea T."/>
            <person name="Shenoy N."/>
            <person name="Sisk P."/>
            <person name="Stolte C."/>
            <person name="Sykes S."/>
            <person name="White J."/>
            <person name="Yandava C."/>
            <person name="Burger G."/>
            <person name="Gray M.W."/>
            <person name="Holland P.W.H."/>
            <person name="King N."/>
            <person name="Lang F.B.F."/>
            <person name="Roger A.J."/>
            <person name="Ruiz-Trillo I."/>
            <person name="Haas B."/>
            <person name="Nusbaum C."/>
            <person name="Birren B."/>
        </authorList>
    </citation>
    <scope>NUCLEOTIDE SEQUENCE [LARGE SCALE GENOMIC DNA]</scope>
    <source>
        <strain evidence="2 3">JP610</strain>
    </source>
</reference>
<organism evidence="2 3">
    <name type="scientific">Sphaeroforma arctica JP610</name>
    <dbReference type="NCBI Taxonomy" id="667725"/>
    <lineage>
        <taxon>Eukaryota</taxon>
        <taxon>Ichthyosporea</taxon>
        <taxon>Ichthyophonida</taxon>
        <taxon>Sphaeroforma</taxon>
    </lineage>
</organism>
<keyword evidence="3" id="KW-1185">Reference proteome</keyword>
<feature type="region of interest" description="Disordered" evidence="1">
    <location>
        <begin position="98"/>
        <end position="135"/>
    </location>
</feature>
<proteinExistence type="predicted"/>
<dbReference type="GeneID" id="25914492"/>
<evidence type="ECO:0000313" key="2">
    <source>
        <dbReference type="EMBL" id="KNC73451.1"/>
    </source>
</evidence>
<evidence type="ECO:0000256" key="1">
    <source>
        <dbReference type="SAM" id="MobiDB-lite"/>
    </source>
</evidence>
<dbReference type="Proteomes" id="UP000054560">
    <property type="component" value="Unassembled WGS sequence"/>
</dbReference>
<dbReference type="RefSeq" id="XP_014147353.1">
    <property type="nucleotide sequence ID" value="XM_014291878.1"/>
</dbReference>
<name>A0A0L0FA90_9EUKA</name>
<accession>A0A0L0FA90</accession>
<gene>
    <name evidence="2" type="ORF">SARC_13988</name>
</gene>